<dbReference type="EMBL" id="PVRR01000001">
    <property type="protein sequence ID" value="PRT43426.1"/>
    <property type="molecule type" value="Genomic_DNA"/>
</dbReference>
<reference evidence="1 2" key="1">
    <citation type="submission" date="2018-03" db="EMBL/GenBank/DDBJ databases">
        <title>Genotypic and phenotypic analysis of antagonistic Bacillus spp. isolated from rhizosphere soil of plants in Tibet.</title>
        <authorList>
            <person name="Borriss R."/>
            <person name="Lasch P."/>
            <person name="Wu L."/>
            <person name="Wu H."/>
            <person name="Gao X."/>
        </authorList>
    </citation>
    <scope>NUCLEOTIDE SEQUENCE [LARGE SCALE GENOMIC DNA]</scope>
    <source>
        <strain evidence="1 2">NMSW16</strain>
    </source>
</reference>
<accession>A0ABX5E093</accession>
<dbReference type="RefSeq" id="WP_106101484.1">
    <property type="nucleotide sequence ID" value="NZ_PVRQ01000001.1"/>
</dbReference>
<keyword evidence="2" id="KW-1185">Reference proteome</keyword>
<evidence type="ECO:0000313" key="2">
    <source>
        <dbReference type="Proteomes" id="UP000239236"/>
    </source>
</evidence>
<comment type="caution">
    <text evidence="1">The sequence shown here is derived from an EMBL/GenBank/DDBJ whole genome shotgun (WGS) entry which is preliminary data.</text>
</comment>
<protein>
    <recommendedName>
        <fullName evidence="3">Guanylate cyclase domain-containing protein</fullName>
    </recommendedName>
</protein>
<evidence type="ECO:0000313" key="1">
    <source>
        <dbReference type="EMBL" id="PRT43426.1"/>
    </source>
</evidence>
<proteinExistence type="predicted"/>
<name>A0ABX5E093_9BACI</name>
<gene>
    <name evidence="1" type="ORF">C6357_05700</name>
</gene>
<sequence>MFPEYNPENPELLESIVCFTDILGFSNLIKNTSESNKGTILKDLHAHLNCCYKDLDELNPYGSIKTFTDNIILAYPKHGDGEGQYGSLITSFGRFQLNMILKGYFTRGGIALGDYYGDEIFAYGPALIEAYDLESNKANYPRIILSDKMIELILNHIKEFYGGAEAPQLQEILCDREDNICFINYLECIEEDFQEEGNWERYTQTLKNHKMQIELAITQNLRNPKVMVKYSWVAKYHNYFCDVYLSPKIKSEYLNEYKISNLSSGNFVSLLGRTIE</sequence>
<organism evidence="1 2">
    <name type="scientific">Bacillus wiedmannii</name>
    <dbReference type="NCBI Taxonomy" id="1890302"/>
    <lineage>
        <taxon>Bacteria</taxon>
        <taxon>Bacillati</taxon>
        <taxon>Bacillota</taxon>
        <taxon>Bacilli</taxon>
        <taxon>Bacillales</taxon>
        <taxon>Bacillaceae</taxon>
        <taxon>Bacillus</taxon>
        <taxon>Bacillus cereus group</taxon>
    </lineage>
</organism>
<dbReference type="Proteomes" id="UP000239236">
    <property type="component" value="Unassembled WGS sequence"/>
</dbReference>
<evidence type="ECO:0008006" key="3">
    <source>
        <dbReference type="Google" id="ProtNLM"/>
    </source>
</evidence>